<feature type="signal peptide" evidence="2">
    <location>
        <begin position="1"/>
        <end position="28"/>
    </location>
</feature>
<dbReference type="AlphaFoldDB" id="A0A2X1BBD2"/>
<dbReference type="PANTHER" id="PTHR43798:SF31">
    <property type="entry name" value="AB HYDROLASE SUPERFAMILY PROTEIN YCLE"/>
    <property type="match status" value="1"/>
</dbReference>
<dbReference type="Pfam" id="PF00561">
    <property type="entry name" value="Abhydrolase_1"/>
    <property type="match status" value="1"/>
</dbReference>
<reference evidence="4 5" key="1">
    <citation type="submission" date="2018-06" db="EMBL/GenBank/DDBJ databases">
        <authorList>
            <consortium name="Pathogen Informatics"/>
            <person name="Doyle S."/>
        </authorList>
    </citation>
    <scope>NUCLEOTIDE SEQUENCE [LARGE SCALE GENOMIC DNA]</scope>
    <source>
        <strain evidence="4 5">NCTC11166</strain>
    </source>
</reference>
<dbReference type="PANTHER" id="PTHR43798">
    <property type="entry name" value="MONOACYLGLYCEROL LIPASE"/>
    <property type="match status" value="1"/>
</dbReference>
<organism evidence="4 5">
    <name type="scientific">Brevundimonas vesicularis</name>
    <name type="common">Pseudomonas vesicularis</name>
    <dbReference type="NCBI Taxonomy" id="41276"/>
    <lineage>
        <taxon>Bacteria</taxon>
        <taxon>Pseudomonadati</taxon>
        <taxon>Pseudomonadota</taxon>
        <taxon>Alphaproteobacteria</taxon>
        <taxon>Caulobacterales</taxon>
        <taxon>Caulobacteraceae</taxon>
        <taxon>Brevundimonas</taxon>
    </lineage>
</organism>
<evidence type="ECO:0000313" key="4">
    <source>
        <dbReference type="EMBL" id="SPU54643.1"/>
    </source>
</evidence>
<keyword evidence="2" id="KW-0732">Signal</keyword>
<feature type="chain" id="PRO_5016132182" evidence="2">
    <location>
        <begin position="29"/>
        <end position="323"/>
    </location>
</feature>
<dbReference type="InterPro" id="IPR029058">
    <property type="entry name" value="AB_hydrolase_fold"/>
</dbReference>
<evidence type="ECO:0000256" key="2">
    <source>
        <dbReference type="SAM" id="SignalP"/>
    </source>
</evidence>
<proteinExistence type="predicted"/>
<keyword evidence="1" id="KW-0378">Hydrolase</keyword>
<dbReference type="InterPro" id="IPR050266">
    <property type="entry name" value="AB_hydrolase_sf"/>
</dbReference>
<dbReference type="GO" id="GO:0016020">
    <property type="term" value="C:membrane"/>
    <property type="evidence" value="ECO:0007669"/>
    <property type="project" value="TreeGrafter"/>
</dbReference>
<dbReference type="SUPFAM" id="SSF53474">
    <property type="entry name" value="alpha/beta-Hydrolases"/>
    <property type="match status" value="1"/>
</dbReference>
<dbReference type="GO" id="GO:0016740">
    <property type="term" value="F:transferase activity"/>
    <property type="evidence" value="ECO:0007669"/>
    <property type="project" value="UniProtKB-KW"/>
</dbReference>
<dbReference type="InterPro" id="IPR000073">
    <property type="entry name" value="AB_hydrolase_1"/>
</dbReference>
<name>A0A2X1BBD2_BREVE</name>
<evidence type="ECO:0000259" key="3">
    <source>
        <dbReference type="Pfam" id="PF00561"/>
    </source>
</evidence>
<dbReference type="EMBL" id="UAQP01000014">
    <property type="protein sequence ID" value="SPU54643.1"/>
    <property type="molecule type" value="Genomic_DNA"/>
</dbReference>
<accession>A0A2X1BBD2</accession>
<sequence length="323" mass="34385">MTIASILNRAVGAAAAAAFIAVAPAAFAQDGHGAHADTGHAHGHQHADFQSDRIHVRVDGDAGGRDIILIPGLSSSPEVWQGTVDHLGAGWRVHRIHVQGFAGAPAEGNAQGATPSPVAAPVAEEIARYIREKGLTKPVVVGHSMGGTIGMMLAARHPDAVGKLMVVDMVPFMGAMFAAPGASAESVTPVADQIWAAQANSPREAYVAQATTSINGMINTESRRAEALEDMRESDQKVSAAAFRELITTDLRPELSKITAPTEVLYVKFNDPRMTPQITDSIYRMSFANLKDAQLKRIDDSAHFIMFDQPQAFYADLDAFLAK</sequence>
<feature type="domain" description="AB hydrolase-1" evidence="3">
    <location>
        <begin position="67"/>
        <end position="309"/>
    </location>
</feature>
<protein>
    <submittedName>
        <fullName evidence="4">Acetoin dehydrogenase E2 subunit dihydrolipoyllysine-residue acetyltransferase</fullName>
    </submittedName>
</protein>
<evidence type="ECO:0000256" key="1">
    <source>
        <dbReference type="ARBA" id="ARBA00022801"/>
    </source>
</evidence>
<evidence type="ECO:0000313" key="5">
    <source>
        <dbReference type="Proteomes" id="UP000251186"/>
    </source>
</evidence>
<dbReference type="RefSeq" id="WP_112862792.1">
    <property type="nucleotide sequence ID" value="NZ_UAQP01000014.1"/>
</dbReference>
<dbReference type="GO" id="GO:0016787">
    <property type="term" value="F:hydrolase activity"/>
    <property type="evidence" value="ECO:0007669"/>
    <property type="project" value="UniProtKB-KW"/>
</dbReference>
<keyword evidence="4" id="KW-0808">Transferase</keyword>
<gene>
    <name evidence="4" type="ORF">NCTC11166_02028</name>
</gene>
<dbReference type="Gene3D" id="3.40.50.1820">
    <property type="entry name" value="alpha/beta hydrolase"/>
    <property type="match status" value="1"/>
</dbReference>
<dbReference type="Proteomes" id="UP000251186">
    <property type="component" value="Unassembled WGS sequence"/>
</dbReference>